<dbReference type="Pfam" id="PF00672">
    <property type="entry name" value="HAMP"/>
    <property type="match status" value="1"/>
</dbReference>
<dbReference type="SUPFAM" id="SSF47384">
    <property type="entry name" value="Homodimeric domain of signal transducing histidine kinase"/>
    <property type="match status" value="1"/>
</dbReference>
<dbReference type="FunFam" id="1.10.287.130:FF:000001">
    <property type="entry name" value="Two-component sensor histidine kinase"/>
    <property type="match status" value="1"/>
</dbReference>
<comment type="caution">
    <text evidence="14">The sequence shown here is derived from an EMBL/GenBank/DDBJ whole genome shotgun (WGS) entry which is preliminary data.</text>
</comment>
<evidence type="ECO:0000256" key="1">
    <source>
        <dbReference type="ARBA" id="ARBA00000085"/>
    </source>
</evidence>
<dbReference type="PANTHER" id="PTHR45436">
    <property type="entry name" value="SENSOR HISTIDINE KINASE YKOH"/>
    <property type="match status" value="1"/>
</dbReference>
<proteinExistence type="predicted"/>
<dbReference type="CDD" id="cd06225">
    <property type="entry name" value="HAMP"/>
    <property type="match status" value="1"/>
</dbReference>
<dbReference type="SMART" id="SM00304">
    <property type="entry name" value="HAMP"/>
    <property type="match status" value="1"/>
</dbReference>
<keyword evidence="10 11" id="KW-0472">Membrane</keyword>
<keyword evidence="4" id="KW-0597">Phosphoprotein</keyword>
<dbReference type="InterPro" id="IPR036890">
    <property type="entry name" value="HATPase_C_sf"/>
</dbReference>
<reference evidence="14 15" key="1">
    <citation type="submission" date="2018-01" db="EMBL/GenBank/DDBJ databases">
        <title>Draft genome sequence of Salinispora sp. 13K206.</title>
        <authorList>
            <person name="Sahin N."/>
            <person name="Saygin H."/>
            <person name="Ay H."/>
        </authorList>
    </citation>
    <scope>NUCLEOTIDE SEQUENCE [LARGE SCALE GENOMIC DNA]</scope>
    <source>
        <strain evidence="14 15">13K206</strain>
    </source>
</reference>
<dbReference type="CDD" id="cd00082">
    <property type="entry name" value="HisKA"/>
    <property type="match status" value="1"/>
</dbReference>
<keyword evidence="8 11" id="KW-1133">Transmembrane helix</keyword>
<evidence type="ECO:0000313" key="14">
    <source>
        <dbReference type="EMBL" id="PZG02508.1"/>
    </source>
</evidence>
<dbReference type="GO" id="GO:0005886">
    <property type="term" value="C:plasma membrane"/>
    <property type="evidence" value="ECO:0007669"/>
    <property type="project" value="UniProtKB-SubCell"/>
</dbReference>
<evidence type="ECO:0000256" key="6">
    <source>
        <dbReference type="ARBA" id="ARBA00022692"/>
    </source>
</evidence>
<evidence type="ECO:0000256" key="9">
    <source>
        <dbReference type="ARBA" id="ARBA00023012"/>
    </source>
</evidence>
<dbReference type="Proteomes" id="UP000248749">
    <property type="component" value="Unassembled WGS sequence"/>
</dbReference>
<feature type="domain" description="Histidine kinase" evidence="12">
    <location>
        <begin position="271"/>
        <end position="490"/>
    </location>
</feature>
<keyword evidence="7 14" id="KW-0418">Kinase</keyword>
<dbReference type="SMART" id="SM00388">
    <property type="entry name" value="HisKA"/>
    <property type="match status" value="1"/>
</dbReference>
<dbReference type="InterPro" id="IPR036097">
    <property type="entry name" value="HisK_dim/P_sf"/>
</dbReference>
<keyword evidence="5" id="KW-0808">Transferase</keyword>
<dbReference type="PROSITE" id="PS50885">
    <property type="entry name" value="HAMP"/>
    <property type="match status" value="1"/>
</dbReference>
<evidence type="ECO:0000256" key="5">
    <source>
        <dbReference type="ARBA" id="ARBA00022679"/>
    </source>
</evidence>
<evidence type="ECO:0000256" key="2">
    <source>
        <dbReference type="ARBA" id="ARBA00004236"/>
    </source>
</evidence>
<dbReference type="Gene3D" id="6.10.340.10">
    <property type="match status" value="1"/>
</dbReference>
<dbReference type="PROSITE" id="PS50109">
    <property type="entry name" value="HIS_KIN"/>
    <property type="match status" value="1"/>
</dbReference>
<keyword evidence="9" id="KW-0902">Two-component regulatory system</keyword>
<organism evidence="14 15">
    <name type="scientific">Micromonospora deserti</name>
    <dbReference type="NCBI Taxonomy" id="2070366"/>
    <lineage>
        <taxon>Bacteria</taxon>
        <taxon>Bacillati</taxon>
        <taxon>Actinomycetota</taxon>
        <taxon>Actinomycetes</taxon>
        <taxon>Micromonosporales</taxon>
        <taxon>Micromonosporaceae</taxon>
        <taxon>Micromonospora</taxon>
    </lineage>
</organism>
<evidence type="ECO:0000256" key="8">
    <source>
        <dbReference type="ARBA" id="ARBA00022989"/>
    </source>
</evidence>
<dbReference type="EMBL" id="POUB01000007">
    <property type="protein sequence ID" value="PZG02508.1"/>
    <property type="molecule type" value="Genomic_DNA"/>
</dbReference>
<evidence type="ECO:0000256" key="11">
    <source>
        <dbReference type="SAM" id="Phobius"/>
    </source>
</evidence>
<dbReference type="PANTHER" id="PTHR45436:SF5">
    <property type="entry name" value="SENSOR HISTIDINE KINASE TRCS"/>
    <property type="match status" value="1"/>
</dbReference>
<dbReference type="InterPro" id="IPR003660">
    <property type="entry name" value="HAMP_dom"/>
</dbReference>
<evidence type="ECO:0000259" key="12">
    <source>
        <dbReference type="PROSITE" id="PS50109"/>
    </source>
</evidence>
<feature type="transmembrane region" description="Helical" evidence="11">
    <location>
        <begin position="50"/>
        <end position="72"/>
    </location>
</feature>
<comment type="catalytic activity">
    <reaction evidence="1">
        <text>ATP + protein L-histidine = ADP + protein N-phospho-L-histidine.</text>
        <dbReference type="EC" id="2.7.13.3"/>
    </reaction>
</comment>
<evidence type="ECO:0000256" key="3">
    <source>
        <dbReference type="ARBA" id="ARBA00012438"/>
    </source>
</evidence>
<feature type="transmembrane region" description="Helical" evidence="11">
    <location>
        <begin position="186"/>
        <end position="209"/>
    </location>
</feature>
<dbReference type="Pfam" id="PF02518">
    <property type="entry name" value="HATPase_c"/>
    <property type="match status" value="1"/>
</dbReference>
<dbReference type="AlphaFoldDB" id="A0A2W2DRX7"/>
<evidence type="ECO:0000256" key="7">
    <source>
        <dbReference type="ARBA" id="ARBA00022777"/>
    </source>
</evidence>
<dbReference type="GO" id="GO:0000155">
    <property type="term" value="F:phosphorelay sensor kinase activity"/>
    <property type="evidence" value="ECO:0007669"/>
    <property type="project" value="InterPro"/>
</dbReference>
<dbReference type="Gene3D" id="1.10.287.130">
    <property type="match status" value="1"/>
</dbReference>
<sequence length="500" mass="51873">MWWTSISDTCATRSTGRLAGARSRPCGAPATGSAPMAADRMAPRAFSLRVRLAALAALGSVIVLGIGSLLLYQDLSHQLSIAITNELAVAVDDLAGGAPPVDSALVTAQLIDLSGEVRAPAGEPPLLTAEELAEVSRGQIVVDRPVPGIGKDARLLARRLGQSGGEQVVAVGATSTASLTHARGRLVLVLALAGPVLTVGVAVAAWLLAGAALRPVRWMAGEAATISAAQVGRRLPQPPGGDEVAQLGRTLNDMLARIERAITHERAFIDDAAHELRTPIAVLRGEIELAAHEPDLPPPVAESLASALEETDRLARLTENLLTLARADAGQLAPGDATTDLVAAARTSVRRVPLADGISIEVRRQPGPSCQEREPVLVRGEQEWTGHIVRNLVGNAGRYARSRILLTVTPEGRYVRLVVADDGPGFPPSVLPRAFDRFARADDARGQPGGAGLGLAIVASLTRALGGRVTASNGAPLGGARVEVELPLASHPGLMGRDAC</sequence>
<keyword evidence="6 11" id="KW-0812">Transmembrane</keyword>
<evidence type="ECO:0000313" key="15">
    <source>
        <dbReference type="Proteomes" id="UP000248749"/>
    </source>
</evidence>
<dbReference type="SUPFAM" id="SSF158472">
    <property type="entry name" value="HAMP domain-like"/>
    <property type="match status" value="1"/>
</dbReference>
<evidence type="ECO:0000259" key="13">
    <source>
        <dbReference type="PROSITE" id="PS50885"/>
    </source>
</evidence>
<accession>A0A2W2DRX7</accession>
<dbReference type="InterPro" id="IPR004358">
    <property type="entry name" value="Sig_transdc_His_kin-like_C"/>
</dbReference>
<evidence type="ECO:0000256" key="10">
    <source>
        <dbReference type="ARBA" id="ARBA00023136"/>
    </source>
</evidence>
<dbReference type="SMART" id="SM00387">
    <property type="entry name" value="HATPase_c"/>
    <property type="match status" value="1"/>
</dbReference>
<gene>
    <name evidence="14" type="ORF">C1I99_01970</name>
</gene>
<name>A0A2W2DRX7_9ACTN</name>
<feature type="domain" description="HAMP" evidence="13">
    <location>
        <begin position="210"/>
        <end position="263"/>
    </location>
</feature>
<dbReference type="Pfam" id="PF00512">
    <property type="entry name" value="HisKA"/>
    <property type="match status" value="1"/>
</dbReference>
<comment type="subcellular location">
    <subcellularLocation>
        <location evidence="2">Cell membrane</location>
    </subcellularLocation>
</comment>
<evidence type="ECO:0000256" key="4">
    <source>
        <dbReference type="ARBA" id="ARBA00022553"/>
    </source>
</evidence>
<dbReference type="SUPFAM" id="SSF55874">
    <property type="entry name" value="ATPase domain of HSP90 chaperone/DNA topoisomerase II/histidine kinase"/>
    <property type="match status" value="1"/>
</dbReference>
<dbReference type="InterPro" id="IPR003594">
    <property type="entry name" value="HATPase_dom"/>
</dbReference>
<dbReference type="PRINTS" id="PR00344">
    <property type="entry name" value="BCTRLSENSOR"/>
</dbReference>
<protein>
    <recommendedName>
        <fullName evidence="3">histidine kinase</fullName>
        <ecNumber evidence="3">2.7.13.3</ecNumber>
    </recommendedName>
</protein>
<dbReference type="InterPro" id="IPR003661">
    <property type="entry name" value="HisK_dim/P_dom"/>
</dbReference>
<dbReference type="Gene3D" id="3.30.565.10">
    <property type="entry name" value="Histidine kinase-like ATPase, C-terminal domain"/>
    <property type="match status" value="1"/>
</dbReference>
<keyword evidence="15" id="KW-1185">Reference proteome</keyword>
<dbReference type="InterPro" id="IPR005467">
    <property type="entry name" value="His_kinase_dom"/>
</dbReference>
<dbReference type="EC" id="2.7.13.3" evidence="3"/>
<dbReference type="InterPro" id="IPR050428">
    <property type="entry name" value="TCS_sensor_his_kinase"/>
</dbReference>